<dbReference type="PANTHER" id="PTHR47894:SF4">
    <property type="entry name" value="HTH-TYPE TRANSCRIPTIONAL REGULATOR GADX"/>
    <property type="match status" value="1"/>
</dbReference>
<dbReference type="InterPro" id="IPR018062">
    <property type="entry name" value="HTH_AraC-typ_CS"/>
</dbReference>
<dbReference type="PANTHER" id="PTHR47894">
    <property type="entry name" value="HTH-TYPE TRANSCRIPTIONAL REGULATOR GADX"/>
    <property type="match status" value="1"/>
</dbReference>
<dbReference type="GO" id="GO:0000976">
    <property type="term" value="F:transcription cis-regulatory region binding"/>
    <property type="evidence" value="ECO:0007669"/>
    <property type="project" value="TreeGrafter"/>
</dbReference>
<dbReference type="GO" id="GO:0003700">
    <property type="term" value="F:DNA-binding transcription factor activity"/>
    <property type="evidence" value="ECO:0007669"/>
    <property type="project" value="InterPro"/>
</dbReference>
<evidence type="ECO:0000256" key="1">
    <source>
        <dbReference type="ARBA" id="ARBA00023015"/>
    </source>
</evidence>
<gene>
    <name evidence="5" type="ORF">VSVS05_03174</name>
</gene>
<dbReference type="EMBL" id="CP016415">
    <property type="protein sequence ID" value="ANU38212.1"/>
    <property type="molecule type" value="Genomic_DNA"/>
</dbReference>
<dbReference type="InterPro" id="IPR009057">
    <property type="entry name" value="Homeodomain-like_sf"/>
</dbReference>
<evidence type="ECO:0000313" key="5">
    <source>
        <dbReference type="EMBL" id="ANU38212.1"/>
    </source>
</evidence>
<evidence type="ECO:0000256" key="3">
    <source>
        <dbReference type="ARBA" id="ARBA00023163"/>
    </source>
</evidence>
<keyword evidence="1" id="KW-0805">Transcription regulation</keyword>
<proteinExistence type="predicted"/>
<name>A0A1C7FE50_9VIBR</name>
<protein>
    <submittedName>
        <fullName evidence="5">HTH-type transcriptional regulator GadX</fullName>
    </submittedName>
</protein>
<dbReference type="PROSITE" id="PS01124">
    <property type="entry name" value="HTH_ARAC_FAMILY_2"/>
    <property type="match status" value="1"/>
</dbReference>
<evidence type="ECO:0000256" key="2">
    <source>
        <dbReference type="ARBA" id="ARBA00023125"/>
    </source>
</evidence>
<accession>A0A1C7FE50</accession>
<dbReference type="AlphaFoldDB" id="A0A1C7FE50"/>
<evidence type="ECO:0000313" key="6">
    <source>
        <dbReference type="Proteomes" id="UP000092528"/>
    </source>
</evidence>
<dbReference type="Gene3D" id="1.10.10.60">
    <property type="entry name" value="Homeodomain-like"/>
    <property type="match status" value="1"/>
</dbReference>
<dbReference type="RefSeq" id="WP_065546123.1">
    <property type="nucleotide sequence ID" value="NZ_CP016415.1"/>
</dbReference>
<keyword evidence="3" id="KW-0804">Transcription</keyword>
<sequence length="275" mass="31768">MFKTFSYRGVAVQKLRNVAIIHPCIIWIVNGEKRLATNGKIELLTCGDGLFLSANRKIVFENIPHNGYFSSRQISFMSPPCEKHLKQSRENSQYSNGLEILRLDDDLIRIFDLIYQAEKIITSKEVRKHWLNGVYSLLAEKGMLHVLFPYHKVQFHEKTYDLLESLPPEEHNIIRVCSQFGVSKATLIRRLRKSGTQFKHLVRQVRMNHALFLIQSENFQLEEVALRCGYQSVSRFEAYFEEQFGISAKAYMASLQNIEAEISIEQTVADLLVPG</sequence>
<dbReference type="InterPro" id="IPR018060">
    <property type="entry name" value="HTH_AraC"/>
</dbReference>
<dbReference type="Pfam" id="PF12833">
    <property type="entry name" value="HTH_18"/>
    <property type="match status" value="1"/>
</dbReference>
<organism evidence="5 6">
    <name type="scientific">Vibrio scophthalmi</name>
    <dbReference type="NCBI Taxonomy" id="45658"/>
    <lineage>
        <taxon>Bacteria</taxon>
        <taxon>Pseudomonadati</taxon>
        <taxon>Pseudomonadota</taxon>
        <taxon>Gammaproteobacteria</taxon>
        <taxon>Vibrionales</taxon>
        <taxon>Vibrionaceae</taxon>
        <taxon>Vibrio</taxon>
    </lineage>
</organism>
<dbReference type="Proteomes" id="UP000092528">
    <property type="component" value="Chromosome 2"/>
</dbReference>
<dbReference type="GO" id="GO:0005829">
    <property type="term" value="C:cytosol"/>
    <property type="evidence" value="ECO:0007669"/>
    <property type="project" value="TreeGrafter"/>
</dbReference>
<reference evidence="5 6" key="1">
    <citation type="submission" date="2016-07" db="EMBL/GenBank/DDBJ databases">
        <title>Genome sequencing of Vibrio scophthalmi strain VS-05, an isolated from Paralichthys olivaceus.</title>
        <authorList>
            <person name="Han H.-J."/>
        </authorList>
    </citation>
    <scope>NUCLEOTIDE SEQUENCE [LARGE SCALE GENOMIC DNA]</scope>
    <source>
        <strain evidence="5 6">VS-05</strain>
    </source>
</reference>
<keyword evidence="6" id="KW-1185">Reference proteome</keyword>
<feature type="domain" description="HTH araC/xylS-type" evidence="4">
    <location>
        <begin position="157"/>
        <end position="254"/>
    </location>
</feature>
<dbReference type="PROSITE" id="PS00041">
    <property type="entry name" value="HTH_ARAC_FAMILY_1"/>
    <property type="match status" value="1"/>
</dbReference>
<evidence type="ECO:0000259" key="4">
    <source>
        <dbReference type="PROSITE" id="PS01124"/>
    </source>
</evidence>
<keyword evidence="2" id="KW-0238">DNA-binding</keyword>
<dbReference type="PATRIC" id="fig|45658.7.peg.3113"/>
<dbReference type="SUPFAM" id="SSF46689">
    <property type="entry name" value="Homeodomain-like"/>
    <property type="match status" value="1"/>
</dbReference>
<dbReference type="SMART" id="SM00342">
    <property type="entry name" value="HTH_ARAC"/>
    <property type="match status" value="1"/>
</dbReference>